<dbReference type="EMBL" id="CAUEEQ010009971">
    <property type="protein sequence ID" value="CAJ0933955.1"/>
    <property type="molecule type" value="Genomic_DNA"/>
</dbReference>
<dbReference type="Proteomes" id="UP001176940">
    <property type="component" value="Unassembled WGS sequence"/>
</dbReference>
<evidence type="ECO:0000313" key="2">
    <source>
        <dbReference type="Proteomes" id="UP001176940"/>
    </source>
</evidence>
<sequence>MRAHRGALHQSRGAGIGRVENVHTIHDLVTPVSADKIGFQVMSEKEVVSAFFSSCVHAENLTIGLYCIEGNVKTLSKKERLILHQ</sequence>
<keyword evidence="2" id="KW-1185">Reference proteome</keyword>
<evidence type="ECO:0000313" key="1">
    <source>
        <dbReference type="EMBL" id="CAJ0933955.1"/>
    </source>
</evidence>
<accession>A0ABN9L7I2</accession>
<protein>
    <submittedName>
        <fullName evidence="1">Uncharacterized protein</fullName>
    </submittedName>
</protein>
<reference evidence="1" key="1">
    <citation type="submission" date="2023-07" db="EMBL/GenBank/DDBJ databases">
        <authorList>
            <person name="Stuckert A."/>
        </authorList>
    </citation>
    <scope>NUCLEOTIDE SEQUENCE</scope>
</reference>
<name>A0ABN9L7I2_9NEOB</name>
<comment type="caution">
    <text evidence="1">The sequence shown here is derived from an EMBL/GenBank/DDBJ whole genome shotgun (WGS) entry which is preliminary data.</text>
</comment>
<proteinExistence type="predicted"/>
<organism evidence="1 2">
    <name type="scientific">Ranitomeya imitator</name>
    <name type="common">mimic poison frog</name>
    <dbReference type="NCBI Taxonomy" id="111125"/>
    <lineage>
        <taxon>Eukaryota</taxon>
        <taxon>Metazoa</taxon>
        <taxon>Chordata</taxon>
        <taxon>Craniata</taxon>
        <taxon>Vertebrata</taxon>
        <taxon>Euteleostomi</taxon>
        <taxon>Amphibia</taxon>
        <taxon>Batrachia</taxon>
        <taxon>Anura</taxon>
        <taxon>Neobatrachia</taxon>
        <taxon>Hyloidea</taxon>
        <taxon>Dendrobatidae</taxon>
        <taxon>Dendrobatinae</taxon>
        <taxon>Ranitomeya</taxon>
    </lineage>
</organism>
<gene>
    <name evidence="1" type="ORF">RIMI_LOCUS5728281</name>
</gene>